<dbReference type="RefSeq" id="XP_009260994.1">
    <property type="nucleotide sequence ID" value="XM_009262719.1"/>
</dbReference>
<evidence type="ECO:0000256" key="1">
    <source>
        <dbReference type="ARBA" id="ARBA00022737"/>
    </source>
</evidence>
<gene>
    <name evidence="6" type="ORF">FPSE_09602</name>
</gene>
<dbReference type="OrthoDB" id="194358at2759"/>
<sequence length="2191" mass="246431">MEVAASVAGLISLADLTFRVVYKYVRAAKEAEKDVKNLKREIEGLCSVLRTLQALTDILVTEEEKDNSALSIDILEQCKGTLEDIRTKVLDAFASFEQKQSQILKSTLQRLKWPFSATETNEMLNTLSRYKLTLSMATSADSLSKLNILLNNQVEHNIKIEEAVKNIDGSTKLIANIVLDKEKRRILHFFMSTTLNPRQNLDQSIELREPTTGTWLMASMELQSWLTNSGSLLWFNGIPGGGKTILAGLVIQKAMTRNSDEVGVAFFFCDYKNPATLRLVNILGAIAVQLALQNDASYEILEKYHEDLNPPNDLATTPDVDGLERIIASMIKTFRQVLIVVDGLDECGNEMGSVTMSLAAFASLDTPASVALFSRQEPNIRARMGNDFNEIPIEAHTEDVEIYVRAELEKRIQSRRLRLSDPETAHKIEEELVRRADGMFRWVACQLDSLCDLFTDQDRLDALKQLPETLHDSYRRLLERVNTKPRTTQKRVQLCLQFIAFFPKKLSILELCQAVSTPEDIGDTLNRGNIVVEEDIVHYCSSLIRKSAKGDAFEFAHFSVQEFLESDMAGLEKYRISRRESSSLLALQCLKFVQLGNIDVLTGDRKKFLDKQKDLDNELPFYRHAAAYWPMLLSPKKSSQSLTQEATESLFGEYFSPKLRTWIYWFLATLCEIIYTNCPATNCPVAVDIALDEQIEPLHLASALNMPELCIRLLEDGADPKLNSRLGPPLLVAEISFLEALKTDVEDLAVDSEVFLRLLPTAKQRQSTINCLMKEASLSDISEHPSLFSYTVIVSCHLQDFRPVITLLSSGITPTTADIDLFGSYLSKWWSHCESRFNLEGSHQKKALLKFEASIRALNRHLQDTSAFEHEWGFELGKVLWTKAVSMELSFTRDPSLTHREISISLETVRERIMLAISSDSPHSLSDHLEDRRVSVFDSWSWDDSTSRTLLHHATSRNALQCVDLLLGRECDPYALSGKGVPALHEIDITKNGSIIDTFLAHGVSLLGTDSNQWTLWHVCAYDGDSSADFMLKLFTAKPEETRIAVLMKDGDGHTPLALALSNDLGPNSDFEELEDNAVSFIKHCSDVPGFWGQHDPILPRAFNFGSEKVMNRLFELGFKPDPFIAGNLTPLHELGANVSPAWVKFLMATFPGAVECRYSDRLPIENYADACVKEGESADEEVLGMLASTTILQSRDPNGVTPWEYSCYNMVRLRRQGDISISSWKSLRLVWDYYITLGASRAHEEAVGECGTGTLMSALLEYFQDWRDNKVFYNLDSHMVEKAILASKSWNPSVNTIVHFLILSIQCGRNDMVKVLLKHGVDVHQRIDGYLSAIEAACDTETATDLCSTERGRNVLESLLDHSDHRKLGELDNFGRGLGLLHRIACTGQEPHVRWLMGELVRRGVDVNGFSLEADGDFRMTPLIHHIYKNSICYAGYLLELGADPSFHTNNDVGGHDRYIDAVPFATQNGNISFLRKLFDFSQTLALKSCQTSYTANVYYGRATWIINVSSLHLACHRGLYEIAEFFVKNKLLAYNITSEKGLTPLHMAALGGHPRIINYLIEQGQEVDTLTSLRTTPLHCAAVNGHLEATKALLAQHARGSTDAFSWTPRMVASNMGHGDIADLLDANLCMYDEMESELIQAHRHKQRLLGQMREAITSGNIPDCRTIAANGCPLNEPISRCDGSTPLDLALEMMQLQTAMTLLDLGASTLKHSYIVRGYKQSVLEQAASRSDLANLLPYLLDGYLEQGGDLTNGPDSPIFFAARENVNGMRILLTFLRKHYQKSGGRHSHEISEALDRRLPLHTFEETRWDEVTALHVAVESDQIEIAQLLLESGANADSVSTFGLAPIQRSKSSDMTSLLISFGASTVPVLTMSLGEVMHHWRGSASEMVKSLDNISMVEDTMQMMHVQEVWLGLHMHAQRCMFPMADWRYILAARHLQGYLRENLGSDSRLTNYLLGLPTGHCFFLNGDYQLDTLEPFPWYQSGGYSFHQMLFLRKNFRFFQRRFSRSAFKQWLNLEPDRGWSPLCRAASMDFLDAMENCLSIGADIDFEGCFWGSALMIASACGKLAAVKCLVRAGAKIDYVGRRGHTSALLLTVSKAVKQWLLVGRFIEQKKMAAATECDKNHSMEQMGRRSGIAKIKVRLKELYYRRYGESSLDYLRRLDRLKLEMRGRIPYYTDGVIYEDTS</sequence>
<name>K3VCU4_FUSPC</name>
<dbReference type="PANTHER" id="PTHR10039:SF16">
    <property type="entry name" value="GPI INOSITOL-DEACYLASE"/>
    <property type="match status" value="1"/>
</dbReference>
<dbReference type="InterPro" id="IPR031348">
    <property type="entry name" value="PigL_N"/>
</dbReference>
<dbReference type="Proteomes" id="UP000007978">
    <property type="component" value="Chromosome 2"/>
</dbReference>
<dbReference type="Pfam" id="PF24883">
    <property type="entry name" value="NPHP3_N"/>
    <property type="match status" value="1"/>
</dbReference>
<dbReference type="Gene3D" id="3.40.50.300">
    <property type="entry name" value="P-loop containing nucleotide triphosphate hydrolases"/>
    <property type="match status" value="1"/>
</dbReference>
<dbReference type="InterPro" id="IPR056884">
    <property type="entry name" value="NPHP3-like_N"/>
</dbReference>
<dbReference type="eggNOG" id="KOG4177">
    <property type="taxonomic scope" value="Eukaryota"/>
</dbReference>
<reference evidence="6 7" key="1">
    <citation type="journal article" date="2012" name="PLoS Pathog.">
        <title>Comparative pathogenomics reveals horizontally acquired novel virulence genes in fungi infecting cereal hosts.</title>
        <authorList>
            <person name="Gardiner D.M."/>
            <person name="McDonald M.C."/>
            <person name="Covarelli L."/>
            <person name="Solomon P.S."/>
            <person name="Rusu A.G."/>
            <person name="Marshall M."/>
            <person name="Kazan K."/>
            <person name="Chakraborty S."/>
            <person name="McDonald B.A."/>
            <person name="Manners J.M."/>
        </authorList>
    </citation>
    <scope>NUCLEOTIDE SEQUENCE [LARGE SCALE GENOMIC DNA]</scope>
    <source>
        <strain evidence="6 7">CS3096</strain>
    </source>
</reference>
<evidence type="ECO:0000313" key="6">
    <source>
        <dbReference type="EMBL" id="EKJ70228.1"/>
    </source>
</evidence>
<evidence type="ECO:0000256" key="2">
    <source>
        <dbReference type="PROSITE-ProRule" id="PRU00023"/>
    </source>
</evidence>
<dbReference type="Pfam" id="PF17111">
    <property type="entry name" value="PigL_N"/>
    <property type="match status" value="1"/>
</dbReference>
<evidence type="ECO:0000259" key="5">
    <source>
        <dbReference type="Pfam" id="PF24883"/>
    </source>
</evidence>
<dbReference type="SUPFAM" id="SSF48403">
    <property type="entry name" value="Ankyrin repeat"/>
    <property type="match status" value="3"/>
</dbReference>
<evidence type="ECO:0000259" key="4">
    <source>
        <dbReference type="Pfam" id="PF17111"/>
    </source>
</evidence>
<comment type="caution">
    <text evidence="6">The sequence shown here is derived from an EMBL/GenBank/DDBJ whole genome shotgun (WGS) entry which is preliminary data.</text>
</comment>
<dbReference type="GeneID" id="20368219"/>
<dbReference type="PROSITE" id="PS50088">
    <property type="entry name" value="ANK_REPEAT"/>
    <property type="match status" value="2"/>
</dbReference>
<keyword evidence="3" id="KW-0175">Coiled coil</keyword>
<keyword evidence="7" id="KW-1185">Reference proteome</keyword>
<evidence type="ECO:0000256" key="3">
    <source>
        <dbReference type="SAM" id="Coils"/>
    </source>
</evidence>
<organism evidence="6 7">
    <name type="scientific">Fusarium pseudograminearum (strain CS3096)</name>
    <name type="common">Wheat and barley crown-rot fungus</name>
    <dbReference type="NCBI Taxonomy" id="1028729"/>
    <lineage>
        <taxon>Eukaryota</taxon>
        <taxon>Fungi</taxon>
        <taxon>Dikarya</taxon>
        <taxon>Ascomycota</taxon>
        <taxon>Pezizomycotina</taxon>
        <taxon>Sordariomycetes</taxon>
        <taxon>Hypocreomycetidae</taxon>
        <taxon>Hypocreales</taxon>
        <taxon>Nectriaceae</taxon>
        <taxon>Fusarium</taxon>
    </lineage>
</organism>
<keyword evidence="2" id="KW-0040">ANK repeat</keyword>
<keyword evidence="1" id="KW-0677">Repeat</keyword>
<dbReference type="InterPro" id="IPR027417">
    <property type="entry name" value="P-loop_NTPase"/>
</dbReference>
<dbReference type="Pfam" id="PF12796">
    <property type="entry name" value="Ank_2"/>
    <property type="match status" value="2"/>
</dbReference>
<dbReference type="InterPro" id="IPR002110">
    <property type="entry name" value="Ankyrin_rpt"/>
</dbReference>
<dbReference type="Pfam" id="PF00023">
    <property type="entry name" value="Ank"/>
    <property type="match status" value="1"/>
</dbReference>
<feature type="repeat" description="ANK" evidence="2">
    <location>
        <begin position="1542"/>
        <end position="1574"/>
    </location>
</feature>
<dbReference type="SMART" id="SM00248">
    <property type="entry name" value="ANK"/>
    <property type="match status" value="12"/>
</dbReference>
<feature type="coiled-coil region" evidence="3">
    <location>
        <begin position="21"/>
        <end position="55"/>
    </location>
</feature>
<accession>K3VCU4</accession>
<dbReference type="KEGG" id="fpu:FPSE_09602"/>
<dbReference type="EMBL" id="AFNW01000312">
    <property type="protein sequence ID" value="EKJ70228.1"/>
    <property type="molecule type" value="Genomic_DNA"/>
</dbReference>
<dbReference type="InterPro" id="IPR036770">
    <property type="entry name" value="Ankyrin_rpt-contain_sf"/>
</dbReference>
<proteinExistence type="predicted"/>
<dbReference type="Gene3D" id="1.25.40.20">
    <property type="entry name" value="Ankyrin repeat-containing domain"/>
    <property type="match status" value="4"/>
</dbReference>
<evidence type="ECO:0000313" key="7">
    <source>
        <dbReference type="Proteomes" id="UP000007978"/>
    </source>
</evidence>
<feature type="domain" description="Azaphilone pigments biosynthesis cluster protein L N-terminal" evidence="4">
    <location>
        <begin position="2"/>
        <end position="169"/>
    </location>
</feature>
<dbReference type="PROSITE" id="PS50297">
    <property type="entry name" value="ANK_REP_REGION"/>
    <property type="match status" value="2"/>
</dbReference>
<feature type="domain" description="Nephrocystin 3-like N-terminal" evidence="5">
    <location>
        <begin position="212"/>
        <end position="375"/>
    </location>
</feature>
<evidence type="ECO:0008006" key="8">
    <source>
        <dbReference type="Google" id="ProtNLM"/>
    </source>
</evidence>
<dbReference type="PANTHER" id="PTHR10039">
    <property type="entry name" value="AMELOGENIN"/>
    <property type="match status" value="1"/>
</dbReference>
<feature type="repeat" description="ANK" evidence="2">
    <location>
        <begin position="1814"/>
        <end position="1846"/>
    </location>
</feature>
<dbReference type="SUPFAM" id="SSF52540">
    <property type="entry name" value="P-loop containing nucleoside triphosphate hydrolases"/>
    <property type="match status" value="1"/>
</dbReference>
<protein>
    <recommendedName>
        <fullName evidence="8">NACHT domain-containing protein</fullName>
    </recommendedName>
</protein>
<dbReference type="PRINTS" id="PR01415">
    <property type="entry name" value="ANKYRIN"/>
</dbReference>
<dbReference type="HOGENOM" id="CLU_001550_0_0_1"/>